<reference evidence="2" key="1">
    <citation type="submission" date="2016-03" db="EMBL/GenBank/DDBJ databases">
        <authorList>
            <person name="Ploux O."/>
        </authorList>
    </citation>
    <scope>NUCLEOTIDE SEQUENCE [LARGE SCALE GENOMIC DNA]</scope>
    <source>
        <strain evidence="2">UK7</strain>
    </source>
</reference>
<evidence type="ECO:0000313" key="1">
    <source>
        <dbReference type="EMBL" id="CZS98215.1"/>
    </source>
</evidence>
<dbReference type="Proteomes" id="UP000178129">
    <property type="component" value="Unassembled WGS sequence"/>
</dbReference>
<sequence length="243" mass="26550">MANSAAAKLLRKATATIRTTTPGSIFTIHLDFRPSSTQTFNAINQLYVNHFRSKAGKPEGDVSAWNGNPLIRGIPAEHLELCREQIALLASQTPVMQMHSGPPVSFVVHDLTKGERFRVGFELSPSSLWVFRARLRDAIRGALPDKQSLGLEERTPWLESSAIRLPGLAILATPPNDKEADAMLRELLLAYPKGFGAIDVVGISIGALSDPSIDKIPPSRDIKLHTYSFQDSSKEVNSSLVDV</sequence>
<name>A0A1E1KJK6_9HELO</name>
<dbReference type="InParanoid" id="A0A1E1KJK6"/>
<accession>A0A1E1KJK6</accession>
<gene>
    <name evidence="1" type="ORF">RCO7_08916</name>
</gene>
<protein>
    <submittedName>
        <fullName evidence="1">Uncharacterized protein</fullName>
    </submittedName>
</protein>
<comment type="caution">
    <text evidence="1">The sequence shown here is derived from an EMBL/GenBank/DDBJ whole genome shotgun (WGS) entry which is preliminary data.</text>
</comment>
<dbReference type="EMBL" id="FJUW01000014">
    <property type="protein sequence ID" value="CZS98215.1"/>
    <property type="molecule type" value="Genomic_DNA"/>
</dbReference>
<dbReference type="AlphaFoldDB" id="A0A1E1KJK6"/>
<evidence type="ECO:0000313" key="2">
    <source>
        <dbReference type="Proteomes" id="UP000178129"/>
    </source>
</evidence>
<proteinExistence type="predicted"/>
<organism evidence="1 2">
    <name type="scientific">Rhynchosporium graminicola</name>
    <dbReference type="NCBI Taxonomy" id="2792576"/>
    <lineage>
        <taxon>Eukaryota</taxon>
        <taxon>Fungi</taxon>
        <taxon>Dikarya</taxon>
        <taxon>Ascomycota</taxon>
        <taxon>Pezizomycotina</taxon>
        <taxon>Leotiomycetes</taxon>
        <taxon>Helotiales</taxon>
        <taxon>Ploettnerulaceae</taxon>
        <taxon>Rhynchosporium</taxon>
    </lineage>
</organism>
<keyword evidence="2" id="KW-1185">Reference proteome</keyword>